<dbReference type="InterPro" id="IPR007474">
    <property type="entry name" value="ApaG_domain"/>
</dbReference>
<dbReference type="PANTHER" id="PTHR14289:SF16">
    <property type="entry name" value="POLYMERASE DELTA-INTERACTING PROTEIN 2"/>
    <property type="match status" value="1"/>
</dbReference>
<organism evidence="4 5">
    <name type="scientific">Pseudoxanthomonas daejeonensis</name>
    <dbReference type="NCBI Taxonomy" id="266062"/>
    <lineage>
        <taxon>Bacteria</taxon>
        <taxon>Pseudomonadati</taxon>
        <taxon>Pseudomonadota</taxon>
        <taxon>Gammaproteobacteria</taxon>
        <taxon>Lysobacterales</taxon>
        <taxon>Lysobacteraceae</taxon>
        <taxon>Pseudoxanthomonas</taxon>
    </lineage>
</organism>
<proteinExistence type="inferred from homology"/>
<evidence type="ECO:0000256" key="2">
    <source>
        <dbReference type="HAMAP-Rule" id="MF_00791"/>
    </source>
</evidence>
<dbReference type="EMBL" id="PDWN01000020">
    <property type="protein sequence ID" value="KAF1691817.1"/>
    <property type="molecule type" value="Genomic_DNA"/>
</dbReference>
<dbReference type="Proteomes" id="UP000788419">
    <property type="component" value="Unassembled WGS sequence"/>
</dbReference>
<sequence length="127" mass="14136">MQYSKPYAIDVEVEPRFLADQSEPDSGRYVFAYTIRIRNSGRVAARLLARHWHITDGNGRIEEVHGDGVVGEQPWLEPGEDFEYTSGVVLETGDGAMQGSYELLAADGTRFDAPIAPFLLTVPRTLH</sequence>
<evidence type="ECO:0000256" key="1">
    <source>
        <dbReference type="ARBA" id="ARBA00017693"/>
    </source>
</evidence>
<dbReference type="InterPro" id="IPR036767">
    <property type="entry name" value="ApaG_sf"/>
</dbReference>
<reference evidence="4 5" key="1">
    <citation type="submission" date="2017-10" db="EMBL/GenBank/DDBJ databases">
        <title>Whole genome sequencing of members of genus Pseudoxanthomonas.</title>
        <authorList>
            <person name="Kumar S."/>
            <person name="Bansal K."/>
            <person name="Kaur A."/>
            <person name="Patil P."/>
            <person name="Sharma S."/>
            <person name="Patil P.B."/>
        </authorList>
    </citation>
    <scope>NUCLEOTIDE SEQUENCE [LARGE SCALE GENOMIC DNA]</scope>
    <source>
        <strain evidence="4 5">DSM 17801</strain>
    </source>
</reference>
<dbReference type="SUPFAM" id="SSF110069">
    <property type="entry name" value="ApaG-like"/>
    <property type="match status" value="1"/>
</dbReference>
<dbReference type="NCBIfam" id="NF003967">
    <property type="entry name" value="PRK05461.1"/>
    <property type="match status" value="1"/>
</dbReference>
<dbReference type="InterPro" id="IPR023065">
    <property type="entry name" value="Uncharacterised_ApaG"/>
</dbReference>
<name>A0ABQ6Z3L6_9GAMM</name>
<evidence type="ECO:0000313" key="5">
    <source>
        <dbReference type="Proteomes" id="UP000788419"/>
    </source>
</evidence>
<protein>
    <recommendedName>
        <fullName evidence="1 2">Protein ApaG</fullName>
    </recommendedName>
</protein>
<dbReference type="PROSITE" id="PS51087">
    <property type="entry name" value="APAG"/>
    <property type="match status" value="1"/>
</dbReference>
<accession>A0ABQ6Z3L6</accession>
<evidence type="ECO:0000259" key="3">
    <source>
        <dbReference type="PROSITE" id="PS51087"/>
    </source>
</evidence>
<comment type="caution">
    <text evidence="4">The sequence shown here is derived from an EMBL/GenBank/DDBJ whole genome shotgun (WGS) entry which is preliminary data.</text>
</comment>
<dbReference type="Gene3D" id="2.60.40.1470">
    <property type="entry name" value="ApaG domain"/>
    <property type="match status" value="1"/>
</dbReference>
<dbReference type="Pfam" id="PF04379">
    <property type="entry name" value="DUF525"/>
    <property type="match status" value="1"/>
</dbReference>
<dbReference type="RefSeq" id="WP_162411553.1">
    <property type="nucleotide sequence ID" value="NZ_CP093331.1"/>
</dbReference>
<feature type="domain" description="ApaG" evidence="3">
    <location>
        <begin position="3"/>
        <end position="127"/>
    </location>
</feature>
<evidence type="ECO:0000313" key="4">
    <source>
        <dbReference type="EMBL" id="KAF1691817.1"/>
    </source>
</evidence>
<dbReference type="HAMAP" id="MF_00791">
    <property type="entry name" value="ApaG"/>
    <property type="match status" value="1"/>
</dbReference>
<keyword evidence="5" id="KW-1185">Reference proteome</keyword>
<gene>
    <name evidence="2" type="primary">apaG</name>
    <name evidence="4" type="ORF">CSC65_15710</name>
</gene>
<dbReference type="PANTHER" id="PTHR14289">
    <property type="entry name" value="F-BOX ONLY PROTEIN 3"/>
    <property type="match status" value="1"/>
</dbReference>